<evidence type="ECO:0000256" key="1">
    <source>
        <dbReference type="SAM" id="MobiDB-lite"/>
    </source>
</evidence>
<feature type="region of interest" description="Disordered" evidence="1">
    <location>
        <begin position="140"/>
        <end position="168"/>
    </location>
</feature>
<evidence type="ECO:0000313" key="4">
    <source>
        <dbReference type="EMBL" id="KAG2219187.1"/>
    </source>
</evidence>
<gene>
    <name evidence="4" type="ORF">INT45_008362</name>
</gene>
<protein>
    <submittedName>
        <fullName evidence="4">Uncharacterized protein</fullName>
    </submittedName>
</protein>
<keyword evidence="3" id="KW-0732">Signal</keyword>
<keyword evidence="2" id="KW-0812">Transmembrane</keyword>
<sequence length="260" mass="28315">MLTLFYLSVFYIDLNTFTDIIPTAYCEGGDDSSNTSANTSDTNQLNNTLNEFGNLANNGITHNHTISMDNSTSTIFNKIANGLNGSISVYAGSQAASYITHPFGKVAVFLGTFGVTYGLQQTFMPKIGDNKLFSASNSSNINSSNVSKSSTEPLKVLSTTQSQESTNSNTVANSMYESEHWDFFINSVIETTDAFDQTLTGMIILASTGLYVLTAFGLGILSRELRLEEKDWVKSRPILLKLATLGLLFGLINIKLQFPN</sequence>
<evidence type="ECO:0000256" key="2">
    <source>
        <dbReference type="SAM" id="Phobius"/>
    </source>
</evidence>
<evidence type="ECO:0000313" key="5">
    <source>
        <dbReference type="Proteomes" id="UP000646827"/>
    </source>
</evidence>
<feature type="transmembrane region" description="Helical" evidence="2">
    <location>
        <begin position="199"/>
        <end position="218"/>
    </location>
</feature>
<keyword evidence="5" id="KW-1185">Reference proteome</keyword>
<reference evidence="4 5" key="1">
    <citation type="submission" date="2020-12" db="EMBL/GenBank/DDBJ databases">
        <title>Metabolic potential, ecology and presence of endohyphal bacteria is reflected in genomic diversity of Mucoromycotina.</title>
        <authorList>
            <person name="Muszewska A."/>
            <person name="Okrasinska A."/>
            <person name="Steczkiewicz K."/>
            <person name="Drgas O."/>
            <person name="Orlowska M."/>
            <person name="Perlinska-Lenart U."/>
            <person name="Aleksandrzak-Piekarczyk T."/>
            <person name="Szatraj K."/>
            <person name="Zielenkiewicz U."/>
            <person name="Pilsyk S."/>
            <person name="Malc E."/>
            <person name="Mieczkowski P."/>
            <person name="Kruszewska J.S."/>
            <person name="Biernat P."/>
            <person name="Pawlowska J."/>
        </authorList>
    </citation>
    <scope>NUCLEOTIDE SEQUENCE [LARGE SCALE GENOMIC DNA]</scope>
    <source>
        <strain evidence="4 5">CBS 142.35</strain>
    </source>
</reference>
<feature type="compositionally biased region" description="Low complexity" evidence="1">
    <location>
        <begin position="140"/>
        <end position="150"/>
    </location>
</feature>
<proteinExistence type="predicted"/>
<feature type="transmembrane region" description="Helical" evidence="2">
    <location>
        <begin position="238"/>
        <end position="258"/>
    </location>
</feature>
<evidence type="ECO:0000256" key="3">
    <source>
        <dbReference type="SAM" id="SignalP"/>
    </source>
</evidence>
<feature type="signal peptide" evidence="3">
    <location>
        <begin position="1"/>
        <end position="16"/>
    </location>
</feature>
<feature type="chain" id="PRO_5034442433" evidence="3">
    <location>
        <begin position="17"/>
        <end position="260"/>
    </location>
</feature>
<accession>A0A8H7VHL1</accession>
<name>A0A8H7VHL1_9FUNG</name>
<dbReference type="EMBL" id="JAEPRB010000191">
    <property type="protein sequence ID" value="KAG2219187.1"/>
    <property type="molecule type" value="Genomic_DNA"/>
</dbReference>
<feature type="compositionally biased region" description="Low complexity" evidence="1">
    <location>
        <begin position="158"/>
        <end position="168"/>
    </location>
</feature>
<keyword evidence="2" id="KW-1133">Transmembrane helix</keyword>
<dbReference type="AlphaFoldDB" id="A0A8H7VHL1"/>
<comment type="caution">
    <text evidence="4">The sequence shown here is derived from an EMBL/GenBank/DDBJ whole genome shotgun (WGS) entry which is preliminary data.</text>
</comment>
<organism evidence="4 5">
    <name type="scientific">Circinella minor</name>
    <dbReference type="NCBI Taxonomy" id="1195481"/>
    <lineage>
        <taxon>Eukaryota</taxon>
        <taxon>Fungi</taxon>
        <taxon>Fungi incertae sedis</taxon>
        <taxon>Mucoromycota</taxon>
        <taxon>Mucoromycotina</taxon>
        <taxon>Mucoromycetes</taxon>
        <taxon>Mucorales</taxon>
        <taxon>Lichtheimiaceae</taxon>
        <taxon>Circinella</taxon>
    </lineage>
</organism>
<dbReference type="Proteomes" id="UP000646827">
    <property type="component" value="Unassembled WGS sequence"/>
</dbReference>
<keyword evidence="2" id="KW-0472">Membrane</keyword>